<dbReference type="RefSeq" id="WP_256133416.1">
    <property type="nucleotide sequence ID" value="NZ_JANFXK010000022.1"/>
</dbReference>
<dbReference type="InterPro" id="IPR052922">
    <property type="entry name" value="Cytidylate_Kinase-2"/>
</dbReference>
<dbReference type="InterPro" id="IPR027417">
    <property type="entry name" value="P-loop_NTPase"/>
</dbReference>
<name>A0ABT1RSP6_9FIRM</name>
<proteinExistence type="predicted"/>
<sequence length="173" mass="20462">MKISIIGYSGSGKSTLAALMGQMRQLPVLFLDTVQFTSHWQERNREEALAMVKTFMEQDDWIIEGNYTFFLQEERLCQSDLIFFLNFSRAACFARVCRRFFKNRGAVRESMAPGCEEKLDWEFVKWVLIEQRNKDNKEHFSRIAEQYKEKLIVIKNQRQLDKLKDSLSTILDN</sequence>
<gene>
    <name evidence="1" type="ORF">NE619_15930</name>
</gene>
<accession>A0ABT1RSP6</accession>
<dbReference type="PANTHER" id="PTHR37816">
    <property type="entry name" value="YALI0E33011P"/>
    <property type="match status" value="1"/>
</dbReference>
<dbReference type="PANTHER" id="PTHR37816:SF3">
    <property type="entry name" value="MODULATES DNA TOPOLOGY"/>
    <property type="match status" value="1"/>
</dbReference>
<dbReference type="EMBL" id="JANFXK010000022">
    <property type="protein sequence ID" value="MCQ4638223.1"/>
    <property type="molecule type" value="Genomic_DNA"/>
</dbReference>
<dbReference type="Gene3D" id="3.40.50.300">
    <property type="entry name" value="P-loop containing nucleotide triphosphate hydrolases"/>
    <property type="match status" value="1"/>
</dbReference>
<reference evidence="1 2" key="1">
    <citation type="submission" date="2022-06" db="EMBL/GenBank/DDBJ databases">
        <title>Isolation of gut microbiota from human fecal samples.</title>
        <authorList>
            <person name="Pamer E.G."/>
            <person name="Barat B."/>
            <person name="Waligurski E."/>
            <person name="Medina S."/>
            <person name="Paddock L."/>
            <person name="Mostad J."/>
        </authorList>
    </citation>
    <scope>NUCLEOTIDE SEQUENCE [LARGE SCALE GENOMIC DNA]</scope>
    <source>
        <strain evidence="1 2">SL.3.17</strain>
    </source>
</reference>
<dbReference type="Proteomes" id="UP001524502">
    <property type="component" value="Unassembled WGS sequence"/>
</dbReference>
<evidence type="ECO:0000313" key="1">
    <source>
        <dbReference type="EMBL" id="MCQ4638223.1"/>
    </source>
</evidence>
<organism evidence="1 2">
    <name type="scientific">Anaerovorax odorimutans</name>
    <dbReference type="NCBI Taxonomy" id="109327"/>
    <lineage>
        <taxon>Bacteria</taxon>
        <taxon>Bacillati</taxon>
        <taxon>Bacillota</taxon>
        <taxon>Clostridia</taxon>
        <taxon>Peptostreptococcales</taxon>
        <taxon>Anaerovoracaceae</taxon>
        <taxon>Anaerovorax</taxon>
    </lineage>
</organism>
<keyword evidence="2" id="KW-1185">Reference proteome</keyword>
<evidence type="ECO:0000313" key="2">
    <source>
        <dbReference type="Proteomes" id="UP001524502"/>
    </source>
</evidence>
<comment type="caution">
    <text evidence="1">The sequence shown here is derived from an EMBL/GenBank/DDBJ whole genome shotgun (WGS) entry which is preliminary data.</text>
</comment>
<protein>
    <submittedName>
        <fullName evidence="1">DNA topology modulation protein</fullName>
    </submittedName>
</protein>
<dbReference type="NCBIfam" id="NF005576">
    <property type="entry name" value="PRK07261.1"/>
    <property type="match status" value="1"/>
</dbReference>
<dbReference type="SUPFAM" id="SSF52540">
    <property type="entry name" value="P-loop containing nucleoside triphosphate hydrolases"/>
    <property type="match status" value="1"/>
</dbReference>